<name>A0A5B2WZU8_9PSEU</name>
<gene>
    <name evidence="2" type="ORF">F0L68_26590</name>
</gene>
<dbReference type="EMBL" id="VUOB01000052">
    <property type="protein sequence ID" value="KAA2256352.1"/>
    <property type="molecule type" value="Genomic_DNA"/>
</dbReference>
<evidence type="ECO:0000313" key="3">
    <source>
        <dbReference type="Proteomes" id="UP000323454"/>
    </source>
</evidence>
<accession>A0A5B2WZU8</accession>
<keyword evidence="3" id="KW-1185">Reference proteome</keyword>
<reference evidence="2 3" key="2">
    <citation type="submission" date="2019-09" db="EMBL/GenBank/DDBJ databases">
        <authorList>
            <person name="Jin C."/>
        </authorList>
    </citation>
    <scope>NUCLEOTIDE SEQUENCE [LARGE SCALE GENOMIC DNA]</scope>
    <source>
        <strain evidence="2 3">AN110305</strain>
    </source>
</reference>
<dbReference type="Pfam" id="PF04149">
    <property type="entry name" value="DUF397"/>
    <property type="match status" value="1"/>
</dbReference>
<evidence type="ECO:0000313" key="2">
    <source>
        <dbReference type="EMBL" id="KAA2256352.1"/>
    </source>
</evidence>
<dbReference type="Proteomes" id="UP000323454">
    <property type="component" value="Unassembled WGS sequence"/>
</dbReference>
<sequence>MSDAGWFKSSRGSGGGDNRVAVWFKSSHSSAGSDNCVEVRLSATAVGVRDSKNHAGPAMTFAPARWNAFLAGAKSCEFDLPRWL</sequence>
<evidence type="ECO:0000259" key="1">
    <source>
        <dbReference type="Pfam" id="PF04149"/>
    </source>
</evidence>
<proteinExistence type="predicted"/>
<protein>
    <submittedName>
        <fullName evidence="2">DUF397 domain-containing protein</fullName>
    </submittedName>
</protein>
<dbReference type="InterPro" id="IPR007278">
    <property type="entry name" value="DUF397"/>
</dbReference>
<dbReference type="RefSeq" id="WP_149852541.1">
    <property type="nucleotide sequence ID" value="NZ_VUOB01000052.1"/>
</dbReference>
<dbReference type="OrthoDB" id="4330022at2"/>
<reference evidence="2 3" key="1">
    <citation type="submission" date="2019-09" db="EMBL/GenBank/DDBJ databases">
        <title>Goodfellowia gen. nov., a new genus of the Pseudonocardineae related to Actinoalloteichus, containing Goodfellowia coeruleoviolacea gen. nov., comb. nov. gen. nov., comb. nov.</title>
        <authorList>
            <person name="Labeda D."/>
        </authorList>
    </citation>
    <scope>NUCLEOTIDE SEQUENCE [LARGE SCALE GENOMIC DNA]</scope>
    <source>
        <strain evidence="2 3">AN110305</strain>
    </source>
</reference>
<comment type="caution">
    <text evidence="2">The sequence shown here is derived from an EMBL/GenBank/DDBJ whole genome shotgun (WGS) entry which is preliminary data.</text>
</comment>
<dbReference type="AlphaFoldDB" id="A0A5B2WZU8"/>
<organism evidence="2 3">
    <name type="scientific">Solihabitans fulvus</name>
    <dbReference type="NCBI Taxonomy" id="1892852"/>
    <lineage>
        <taxon>Bacteria</taxon>
        <taxon>Bacillati</taxon>
        <taxon>Actinomycetota</taxon>
        <taxon>Actinomycetes</taxon>
        <taxon>Pseudonocardiales</taxon>
        <taxon>Pseudonocardiaceae</taxon>
        <taxon>Solihabitans</taxon>
    </lineage>
</organism>
<feature type="domain" description="DUF397" evidence="1">
    <location>
        <begin position="21"/>
        <end position="74"/>
    </location>
</feature>